<dbReference type="Gene3D" id="3.30.30.30">
    <property type="match status" value="1"/>
</dbReference>
<keyword evidence="1" id="KW-0547">Nucleotide-binding</keyword>
<dbReference type="EMBL" id="CAUYUE010000009">
    <property type="protein sequence ID" value="CAK0783944.1"/>
    <property type="molecule type" value="Genomic_DNA"/>
</dbReference>
<evidence type="ECO:0000256" key="1">
    <source>
        <dbReference type="ARBA" id="ARBA00022741"/>
    </source>
</evidence>
<evidence type="ECO:0000256" key="2">
    <source>
        <dbReference type="ARBA" id="ARBA00022840"/>
    </source>
</evidence>
<gene>
    <name evidence="5" type="ORF">CVIRNUC_007147</name>
</gene>
<dbReference type="Proteomes" id="UP001314263">
    <property type="component" value="Unassembled WGS sequence"/>
</dbReference>
<dbReference type="FunFam" id="3.90.640.10:FF:000004">
    <property type="entry name" value="Heat shock 70 kDa protein 4"/>
    <property type="match status" value="1"/>
</dbReference>
<sequence>MSVAGIDVGDQKSCIAVARKRGIDVLMNKESKRETPSVVAFGQKARSLGTDAAGSLSISPKNTIFGVKRLLGKKFSNPDVQRDIKQLPYKVTEGPDGGILIHVNYLGEQQAFTPEQILAGIIKDMKDIAEVDGSPVTDCVLSVPTYFVESERYAMLNAARIAGVNCLRLLNDTTATALAYGIYKTDLPETDPVNVAFVDVGHNAFQVSIVAFKKGQLRVLAHAWDRNLGGRDLDNVLFEHFAQEFQEKYKLDVHTNLRGSFRLRMACEKLKKTLSSIPEAPLNVECLMNDIDFRSTMTREKFEELAAPVLARAHAPLKQALKEAGVSLEEVASVEVTGGSSRVPAIIGILKDAFQKEPSRTLNATEVISRGCALNCAMLSPIFRVRDFEVVDIFPFGIAFDWDKDGEHTSTVLFERNCPIPSAKVLTFHRKGTFTLTARYTDDSPVPEGFDHTIGTFEVGPPAKAPEGDAKAKVKVRVGLNLHGIVGVQSVQQIEEEEYEETVPKQAAPAKAEKKDEPMPDVSAAPAENGTADAEHSAAHAAPAAEAGDAAMPMDTESKEATEVVKKKRTKKHAVSYRAQGVAGLSDRALQDFIEQEGNIELQKKRQDETNERKNAVEAYVYMLRNQLSDALSGFVTEQEQSSISSKLTDTEDWLYDEGEDESKTVYVNKLKELEALGEPVLARAREAGARPRATAALMTTANRMIQIASANDAKHAHIPQEDKEKVVAEANGALQWLEEKQKLQSSLRPTDDPVLLSSDIAKKESTLQRFAEPILNKPAPPPPKAEKKEMPKEPEAMETDAAAAANASTGGADASAEATAQAGAAEAVPEVSEPMAE</sequence>
<dbReference type="Gene3D" id="3.30.420.40">
    <property type="match status" value="2"/>
</dbReference>
<dbReference type="PANTHER" id="PTHR45639:SF4">
    <property type="entry name" value="HSC70CB, ISOFORM G"/>
    <property type="match status" value="1"/>
</dbReference>
<dbReference type="Gene3D" id="2.60.34.10">
    <property type="entry name" value="Substrate Binding Domain Of DNAk, Chain A, domain 1"/>
    <property type="match status" value="1"/>
</dbReference>
<dbReference type="InterPro" id="IPR029047">
    <property type="entry name" value="HSP70_peptide-bd_sf"/>
</dbReference>
<feature type="region of interest" description="Disordered" evidence="4">
    <location>
        <begin position="497"/>
        <end position="570"/>
    </location>
</feature>
<proteinExistence type="inferred from homology"/>
<accession>A0AAV1I9A3</accession>
<feature type="compositionally biased region" description="Basic and acidic residues" evidence="4">
    <location>
        <begin position="785"/>
        <end position="796"/>
    </location>
</feature>
<dbReference type="Pfam" id="PF00012">
    <property type="entry name" value="HSP70"/>
    <property type="match status" value="1"/>
</dbReference>
<dbReference type="SUPFAM" id="SSF100934">
    <property type="entry name" value="Heat shock protein 70kD (HSP70), C-terminal subdomain"/>
    <property type="match status" value="2"/>
</dbReference>
<dbReference type="GO" id="GO:0005829">
    <property type="term" value="C:cytosol"/>
    <property type="evidence" value="ECO:0007669"/>
    <property type="project" value="TreeGrafter"/>
</dbReference>
<reference evidence="5 6" key="1">
    <citation type="submission" date="2023-10" db="EMBL/GenBank/DDBJ databases">
        <authorList>
            <person name="Maclean D."/>
            <person name="Macfadyen A."/>
        </authorList>
    </citation>
    <scope>NUCLEOTIDE SEQUENCE [LARGE SCALE GENOMIC DNA]</scope>
</reference>
<dbReference type="AlphaFoldDB" id="A0AAV1I9A3"/>
<evidence type="ECO:0000256" key="3">
    <source>
        <dbReference type="ARBA" id="ARBA00061090"/>
    </source>
</evidence>
<dbReference type="Gene3D" id="3.90.640.10">
    <property type="entry name" value="Actin, Chain A, domain 4"/>
    <property type="match status" value="1"/>
</dbReference>
<evidence type="ECO:0000313" key="6">
    <source>
        <dbReference type="Proteomes" id="UP001314263"/>
    </source>
</evidence>
<dbReference type="FunFam" id="1.20.1270.10:FF:000002">
    <property type="entry name" value="Heat shock 70 kDa protein 4"/>
    <property type="match status" value="1"/>
</dbReference>
<feature type="compositionally biased region" description="Basic and acidic residues" evidence="4">
    <location>
        <begin position="556"/>
        <end position="565"/>
    </location>
</feature>
<feature type="region of interest" description="Disordered" evidence="4">
    <location>
        <begin position="768"/>
        <end position="838"/>
    </location>
</feature>
<keyword evidence="2" id="KW-0067">ATP-binding</keyword>
<name>A0AAV1I9A3_9CHLO</name>
<comment type="caution">
    <text evidence="5">The sequence shown here is derived from an EMBL/GenBank/DDBJ whole genome shotgun (WGS) entry which is preliminary data.</text>
</comment>
<organism evidence="5 6">
    <name type="scientific">Coccomyxa viridis</name>
    <dbReference type="NCBI Taxonomy" id="1274662"/>
    <lineage>
        <taxon>Eukaryota</taxon>
        <taxon>Viridiplantae</taxon>
        <taxon>Chlorophyta</taxon>
        <taxon>core chlorophytes</taxon>
        <taxon>Trebouxiophyceae</taxon>
        <taxon>Trebouxiophyceae incertae sedis</taxon>
        <taxon>Coccomyxaceae</taxon>
        <taxon>Coccomyxa</taxon>
    </lineage>
</organism>
<dbReference type="CDD" id="cd24095">
    <property type="entry name" value="ASKHA_NBD_HSP70_AtHsp70-14-like"/>
    <property type="match status" value="1"/>
</dbReference>
<dbReference type="PANTHER" id="PTHR45639">
    <property type="entry name" value="HSC70CB, ISOFORM G-RELATED"/>
    <property type="match status" value="1"/>
</dbReference>
<dbReference type="InterPro" id="IPR013126">
    <property type="entry name" value="Hsp_70_fam"/>
</dbReference>
<evidence type="ECO:0000313" key="5">
    <source>
        <dbReference type="EMBL" id="CAK0783944.1"/>
    </source>
</evidence>
<dbReference type="InterPro" id="IPR029048">
    <property type="entry name" value="HSP70_C_sf"/>
</dbReference>
<evidence type="ECO:0008006" key="7">
    <source>
        <dbReference type="Google" id="ProtNLM"/>
    </source>
</evidence>
<dbReference type="GO" id="GO:0005524">
    <property type="term" value="F:ATP binding"/>
    <property type="evidence" value="ECO:0007669"/>
    <property type="project" value="UniProtKB-KW"/>
</dbReference>
<dbReference type="SUPFAM" id="SSF100920">
    <property type="entry name" value="Heat shock protein 70kD (HSP70), peptide-binding domain"/>
    <property type="match status" value="1"/>
</dbReference>
<evidence type="ECO:0000256" key="4">
    <source>
        <dbReference type="SAM" id="MobiDB-lite"/>
    </source>
</evidence>
<dbReference type="FunFam" id="3.30.30.30:FF:000002">
    <property type="entry name" value="Heat shock 70 kDa protein 4"/>
    <property type="match status" value="1"/>
</dbReference>
<feature type="compositionally biased region" description="Low complexity" evidence="4">
    <location>
        <begin position="800"/>
        <end position="828"/>
    </location>
</feature>
<dbReference type="FunFam" id="3.30.420.40:FF:000171">
    <property type="entry name" value="Heat shock 70 kDa protein 4"/>
    <property type="match status" value="2"/>
</dbReference>
<keyword evidence="6" id="KW-1185">Reference proteome</keyword>
<comment type="similarity">
    <text evidence="3">Belongs to the heat shock protein 70 (TC 1.A.33) family. HSP110/SSE subfamily.</text>
</comment>
<dbReference type="PRINTS" id="PR00301">
    <property type="entry name" value="HEATSHOCK70"/>
</dbReference>
<dbReference type="GO" id="GO:0005634">
    <property type="term" value="C:nucleus"/>
    <property type="evidence" value="ECO:0007669"/>
    <property type="project" value="TreeGrafter"/>
</dbReference>
<dbReference type="GO" id="GO:0140662">
    <property type="term" value="F:ATP-dependent protein folding chaperone"/>
    <property type="evidence" value="ECO:0007669"/>
    <property type="project" value="InterPro"/>
</dbReference>
<dbReference type="Gene3D" id="1.20.1270.10">
    <property type="match status" value="1"/>
</dbReference>
<feature type="compositionally biased region" description="Low complexity" evidence="4">
    <location>
        <begin position="539"/>
        <end position="554"/>
    </location>
</feature>
<dbReference type="SUPFAM" id="SSF53067">
    <property type="entry name" value="Actin-like ATPase domain"/>
    <property type="match status" value="2"/>
</dbReference>
<protein>
    <recommendedName>
        <fullName evidence="7">Heat shock protein 70</fullName>
    </recommendedName>
</protein>
<dbReference type="InterPro" id="IPR043129">
    <property type="entry name" value="ATPase_NBD"/>
</dbReference>